<keyword evidence="6" id="KW-1185">Reference proteome</keyword>
<comment type="caution">
    <text evidence="5">The sequence shown here is derived from an EMBL/GenBank/DDBJ whole genome shotgun (WGS) entry which is preliminary data.</text>
</comment>
<accession>A0A162I0T0</accession>
<dbReference type="OrthoDB" id="191139at2759"/>
<dbReference type="PANTHER" id="PTHR24320">
    <property type="entry name" value="RETINOL DEHYDROGENASE"/>
    <property type="match status" value="1"/>
</dbReference>
<dbReference type="InterPro" id="IPR036291">
    <property type="entry name" value="NAD(P)-bd_dom_sf"/>
</dbReference>
<dbReference type="PANTHER" id="PTHR24320:SF236">
    <property type="entry name" value="SHORT-CHAIN DEHYDROGENASE-RELATED"/>
    <property type="match status" value="1"/>
</dbReference>
<evidence type="ECO:0000256" key="1">
    <source>
        <dbReference type="ARBA" id="ARBA00006484"/>
    </source>
</evidence>
<evidence type="ECO:0000256" key="2">
    <source>
        <dbReference type="ARBA" id="ARBA00022857"/>
    </source>
</evidence>
<keyword evidence="2" id="KW-0521">NADP</keyword>
<keyword evidence="3" id="KW-0560">Oxidoreductase</keyword>
<keyword evidence="4" id="KW-1133">Transmembrane helix</keyword>
<dbReference type="Gene3D" id="3.40.50.720">
    <property type="entry name" value="NAD(P)-binding Rossmann-like Domain"/>
    <property type="match status" value="1"/>
</dbReference>
<keyword evidence="4" id="KW-0812">Transmembrane</keyword>
<evidence type="ECO:0000313" key="5">
    <source>
        <dbReference type="EMBL" id="KZZ87173.1"/>
    </source>
</evidence>
<name>A0A162I0T0_9HYPO</name>
<dbReference type="GO" id="GO:0016491">
    <property type="term" value="F:oxidoreductase activity"/>
    <property type="evidence" value="ECO:0007669"/>
    <property type="project" value="UniProtKB-KW"/>
</dbReference>
<evidence type="ECO:0000256" key="4">
    <source>
        <dbReference type="SAM" id="Phobius"/>
    </source>
</evidence>
<feature type="transmembrane region" description="Helical" evidence="4">
    <location>
        <begin position="130"/>
        <end position="151"/>
    </location>
</feature>
<dbReference type="AlphaFoldDB" id="A0A162I0T0"/>
<gene>
    <name evidence="5" type="ORF">AAL_08431</name>
</gene>
<protein>
    <submittedName>
        <fullName evidence="5">NAD(P)-binding domain protein</fullName>
    </submittedName>
</protein>
<reference evidence="5 6" key="1">
    <citation type="journal article" date="2016" name="Genome Biol. Evol.">
        <title>Divergent and convergent evolution of fungal pathogenicity.</title>
        <authorList>
            <person name="Shang Y."/>
            <person name="Xiao G."/>
            <person name="Zheng P."/>
            <person name="Cen K."/>
            <person name="Zhan S."/>
            <person name="Wang C."/>
        </authorList>
    </citation>
    <scope>NUCLEOTIDE SEQUENCE [LARGE SCALE GENOMIC DNA]</scope>
    <source>
        <strain evidence="5 6">RCEF 2490</strain>
    </source>
</reference>
<evidence type="ECO:0000256" key="3">
    <source>
        <dbReference type="ARBA" id="ARBA00023002"/>
    </source>
</evidence>
<evidence type="ECO:0000313" key="6">
    <source>
        <dbReference type="Proteomes" id="UP000078544"/>
    </source>
</evidence>
<proteinExistence type="inferred from homology"/>
<organism evidence="5 6">
    <name type="scientific">Moelleriella libera RCEF 2490</name>
    <dbReference type="NCBI Taxonomy" id="1081109"/>
    <lineage>
        <taxon>Eukaryota</taxon>
        <taxon>Fungi</taxon>
        <taxon>Dikarya</taxon>
        <taxon>Ascomycota</taxon>
        <taxon>Pezizomycotina</taxon>
        <taxon>Sordariomycetes</taxon>
        <taxon>Hypocreomycetidae</taxon>
        <taxon>Hypocreales</taxon>
        <taxon>Clavicipitaceae</taxon>
        <taxon>Moelleriella</taxon>
    </lineage>
</organism>
<keyword evidence="4" id="KW-0472">Membrane</keyword>
<dbReference type="SUPFAM" id="SSF51735">
    <property type="entry name" value="NAD(P)-binding Rossmann-fold domains"/>
    <property type="match status" value="1"/>
</dbReference>
<comment type="similarity">
    <text evidence="1">Belongs to the short-chain dehydrogenases/reductases (SDR) family.</text>
</comment>
<dbReference type="STRING" id="1081109.A0A162I0T0"/>
<dbReference type="EMBL" id="AZGY01000041">
    <property type="protein sequence ID" value="KZZ87173.1"/>
    <property type="molecule type" value="Genomic_DNA"/>
</dbReference>
<dbReference type="Proteomes" id="UP000078544">
    <property type="component" value="Unassembled WGS sequence"/>
</dbReference>
<sequence>MPASWRLRVQGHELQLGGHCLGSFLLTKLLTPKLEAAAALEPAAAVHLVWLTSFSAEIFCEKDVVFDMKNLDYHVQKPGVYRYGISKAGAWVYGVEFARRYRTAGIANAPLNPGNLRTMLFDSQGSMMRVLNAVVLTPMLNGVCTILFAALSPKVTMDKSGSWIKLRIPCADEY</sequence>